<evidence type="ECO:0000256" key="5">
    <source>
        <dbReference type="ARBA" id="ARBA00023146"/>
    </source>
</evidence>
<dbReference type="InterPro" id="IPR045864">
    <property type="entry name" value="aa-tRNA-synth_II/BPL/LPL"/>
</dbReference>
<dbReference type="PIRSF" id="PIRSF001549">
    <property type="entry name" value="His-tRNA_synth"/>
    <property type="match status" value="1"/>
</dbReference>
<comment type="catalytic activity">
    <reaction evidence="6 7">
        <text>tRNA(His) + L-histidine + ATP = L-histidyl-tRNA(His) + AMP + diphosphate + H(+)</text>
        <dbReference type="Rhea" id="RHEA:17313"/>
        <dbReference type="Rhea" id="RHEA-COMP:9665"/>
        <dbReference type="Rhea" id="RHEA-COMP:9689"/>
        <dbReference type="ChEBI" id="CHEBI:15378"/>
        <dbReference type="ChEBI" id="CHEBI:30616"/>
        <dbReference type="ChEBI" id="CHEBI:33019"/>
        <dbReference type="ChEBI" id="CHEBI:57595"/>
        <dbReference type="ChEBI" id="CHEBI:78442"/>
        <dbReference type="ChEBI" id="CHEBI:78527"/>
        <dbReference type="ChEBI" id="CHEBI:456215"/>
        <dbReference type="EC" id="6.1.1.21"/>
    </reaction>
</comment>
<dbReference type="EMBL" id="CP002077">
    <property type="protein sequence ID" value="ADK87229.1"/>
    <property type="molecule type" value="Genomic_DNA"/>
</dbReference>
<dbReference type="GO" id="GO:0005524">
    <property type="term" value="F:ATP binding"/>
    <property type="evidence" value="ECO:0007669"/>
    <property type="project" value="UniProtKB-UniRule"/>
</dbReference>
<keyword evidence="5 7" id="KW-0030">Aminoacyl-tRNA synthetase</keyword>
<dbReference type="PROSITE" id="PS50862">
    <property type="entry name" value="AA_TRNA_LIGASE_II"/>
    <property type="match status" value="1"/>
</dbReference>
<dbReference type="GeneID" id="66609317"/>
<evidence type="ECO:0000256" key="3">
    <source>
        <dbReference type="ARBA" id="ARBA00022741"/>
    </source>
</evidence>
<evidence type="ECO:0000313" key="10">
    <source>
        <dbReference type="EMBL" id="ADK87229.1"/>
    </source>
</evidence>
<dbReference type="GO" id="GO:0005737">
    <property type="term" value="C:cytoplasm"/>
    <property type="evidence" value="ECO:0007669"/>
    <property type="project" value="UniProtKB-SubCell"/>
</dbReference>
<protein>
    <recommendedName>
        <fullName evidence="7">Histidine--tRNA ligase</fullName>
        <ecNumber evidence="7">6.1.1.21</ecNumber>
    </recommendedName>
    <alternativeName>
        <fullName evidence="7">Histidyl-tRNA synthetase</fullName>
        <shortName evidence="7">HisRS</shortName>
    </alternativeName>
</protein>
<name>A0A0H3DPZ8_MYCPB</name>
<dbReference type="Pfam" id="PF03129">
    <property type="entry name" value="HGTP_anticodon"/>
    <property type="match status" value="1"/>
</dbReference>
<feature type="binding site" evidence="8">
    <location>
        <begin position="262"/>
        <end position="263"/>
    </location>
    <ligand>
        <name>L-histidine</name>
        <dbReference type="ChEBI" id="CHEBI:57595"/>
    </ligand>
</feature>
<gene>
    <name evidence="7 10" type="primary">hisS</name>
    <name evidence="10" type="ordered locus">MPNE_0049</name>
</gene>
<feature type="binding site" evidence="8">
    <location>
        <position position="113"/>
    </location>
    <ligand>
        <name>L-histidine</name>
        <dbReference type="ChEBI" id="CHEBI:57595"/>
    </ligand>
</feature>
<dbReference type="InterPro" id="IPR015807">
    <property type="entry name" value="His-tRNA-ligase"/>
</dbReference>
<feature type="binding site" evidence="8">
    <location>
        <position position="131"/>
    </location>
    <ligand>
        <name>L-histidine</name>
        <dbReference type="ChEBI" id="CHEBI:57595"/>
    </ligand>
</feature>
<evidence type="ECO:0000256" key="2">
    <source>
        <dbReference type="ARBA" id="ARBA00022490"/>
    </source>
</evidence>
<dbReference type="InterPro" id="IPR036621">
    <property type="entry name" value="Anticodon-bd_dom_sf"/>
</dbReference>
<feature type="binding site" evidence="8">
    <location>
        <begin position="81"/>
        <end position="83"/>
    </location>
    <ligand>
        <name>L-histidine</name>
        <dbReference type="ChEBI" id="CHEBI:57595"/>
    </ligand>
</feature>
<proteinExistence type="inferred from homology"/>
<dbReference type="KEGG" id="mpj:MPNE_0049"/>
<keyword evidence="3 7" id="KW-0547">Nucleotide-binding</keyword>
<dbReference type="CDD" id="cd00773">
    <property type="entry name" value="HisRS-like_core"/>
    <property type="match status" value="1"/>
</dbReference>
<evidence type="ECO:0000256" key="4">
    <source>
        <dbReference type="ARBA" id="ARBA00022840"/>
    </source>
</evidence>
<keyword evidence="4 7" id="KW-0067">ATP-binding</keyword>
<dbReference type="GO" id="GO:0004821">
    <property type="term" value="F:histidine-tRNA ligase activity"/>
    <property type="evidence" value="ECO:0007669"/>
    <property type="project" value="UniProtKB-UniRule"/>
</dbReference>
<dbReference type="InterPro" id="IPR006195">
    <property type="entry name" value="aa-tRNA-synth_II"/>
</dbReference>
<dbReference type="HAMAP" id="MF_00127">
    <property type="entry name" value="His_tRNA_synth"/>
    <property type="match status" value="1"/>
</dbReference>
<organism evidence="10 11">
    <name type="scientific">Mycoplasmoides pneumoniae (strain ATCC 15531 / DSM 23978 / CIP 103766 / NBRC 14401 / NCTC 10119 / FH)</name>
    <name type="common">Mycoplasma pneumoniae</name>
    <dbReference type="NCBI Taxonomy" id="722438"/>
    <lineage>
        <taxon>Bacteria</taxon>
        <taxon>Bacillati</taxon>
        <taxon>Mycoplasmatota</taxon>
        <taxon>Mycoplasmoidales</taxon>
        <taxon>Mycoplasmoidaceae</taxon>
        <taxon>Mycoplasmoides</taxon>
    </lineage>
</organism>
<dbReference type="InterPro" id="IPR004516">
    <property type="entry name" value="HisRS/HisZ"/>
</dbReference>
<keyword evidence="7 10" id="KW-0436">Ligase</keyword>
<dbReference type="PATRIC" id="fig|722438.3.peg.46"/>
<dbReference type="Pfam" id="PF13393">
    <property type="entry name" value="tRNA-synt_His"/>
    <property type="match status" value="1"/>
</dbReference>
<comment type="subunit">
    <text evidence="7">Homodimer.</text>
</comment>
<dbReference type="PANTHER" id="PTHR43707">
    <property type="entry name" value="HISTIDYL-TRNA SYNTHETASE"/>
    <property type="match status" value="1"/>
</dbReference>
<evidence type="ECO:0000256" key="6">
    <source>
        <dbReference type="ARBA" id="ARBA00047639"/>
    </source>
</evidence>
<dbReference type="GO" id="GO:0006427">
    <property type="term" value="P:histidyl-tRNA aminoacylation"/>
    <property type="evidence" value="ECO:0007669"/>
    <property type="project" value="UniProtKB-UniRule"/>
</dbReference>
<dbReference type="AlphaFoldDB" id="A0A0H3DPZ8"/>
<evidence type="ECO:0000256" key="7">
    <source>
        <dbReference type="HAMAP-Rule" id="MF_00127"/>
    </source>
</evidence>
<dbReference type="STRING" id="722438.F539_00240"/>
<dbReference type="SUPFAM" id="SSF52954">
    <property type="entry name" value="Class II aaRS ABD-related"/>
    <property type="match status" value="1"/>
</dbReference>
<keyword evidence="7" id="KW-0648">Protein biosynthesis</keyword>
<dbReference type="InterPro" id="IPR004154">
    <property type="entry name" value="Anticodon-bd"/>
</dbReference>
<comment type="subcellular location">
    <subcellularLocation>
        <location evidence="7">Cytoplasm</location>
    </subcellularLocation>
</comment>
<sequence>MSVLQKPRGVKDWYGEELIYFNWTVHQITNLAWKWGFSEVKTPLLEYAEAFKRTNANADIVKKELYEFHDKSNRLLALRPEATAGIVRLVCENKLLQPQNYPLRLFTIGTMYRYERPQSNRYREHYQFSCEVIGDTNPTVLLDTLLLGHAIIQQLGIEGVILKLNNLGNSATIQQWNQALQAYLTQFKAQLTELSQSRLSTNPLRILDDKVDGQLPFISDAPQIEQFLDAEQQALNTWLQQQLTQQQVPFEWNPTLVRGLDYYTGVVFEFVKDDTTVLAGGVYDNLVEELGGTPTKALGFACGIERSINCLSAVKKQAILANQPPRLLVIGLTEAALEKLLQLSLGWRAYHPVTIYPKVIRIINGIRAAQRLGYRFLGVIGGNNLEQQTITVKDLATEQQTTYTWDEFRQRQVL</sequence>
<dbReference type="SUPFAM" id="SSF55681">
    <property type="entry name" value="Class II aaRS and biotin synthetases"/>
    <property type="match status" value="1"/>
</dbReference>
<dbReference type="InterPro" id="IPR041715">
    <property type="entry name" value="HisRS-like_core"/>
</dbReference>
<evidence type="ECO:0000256" key="8">
    <source>
        <dbReference type="PIRSR" id="PIRSR001549-1"/>
    </source>
</evidence>
<feature type="binding site" evidence="8">
    <location>
        <position position="258"/>
    </location>
    <ligand>
        <name>L-histidine</name>
        <dbReference type="ChEBI" id="CHEBI:57595"/>
    </ligand>
</feature>
<dbReference type="SMR" id="A0A0H3DPZ8"/>
<dbReference type="Gene3D" id="3.40.50.800">
    <property type="entry name" value="Anticodon-binding domain"/>
    <property type="match status" value="1"/>
</dbReference>
<dbReference type="Proteomes" id="UP000007756">
    <property type="component" value="Chromosome"/>
</dbReference>
<dbReference type="HOGENOM" id="CLU_025113_1_1_14"/>
<dbReference type="PANTHER" id="PTHR43707:SF1">
    <property type="entry name" value="HISTIDINE--TRNA LIGASE, MITOCHONDRIAL-RELATED"/>
    <property type="match status" value="1"/>
</dbReference>
<dbReference type="EC" id="6.1.1.21" evidence="7"/>
<dbReference type="Gene3D" id="3.30.930.10">
    <property type="entry name" value="Bira Bifunctional Protein, Domain 2"/>
    <property type="match status" value="1"/>
</dbReference>
<reference evidence="10 11" key="1">
    <citation type="journal article" date="2010" name="Appl. Environ. Microbiol.">
        <title>Targeted chromosomal knockouts in Mycoplasma pneumoniae.</title>
        <authorList>
            <person name="Krishnakumar R."/>
            <person name="Assad-Garcia N."/>
            <person name="Benders G.A."/>
            <person name="Phan Q."/>
            <person name="Montague M.G."/>
            <person name="Glass J.I."/>
        </authorList>
    </citation>
    <scope>NUCLEOTIDE SEQUENCE [LARGE SCALE GENOMIC DNA]</scope>
    <source>
        <strain evidence="11">ATCC 15531 / DSM 22911 / NBRC 14401 / NCTC 10119 / FH</strain>
    </source>
</reference>
<evidence type="ECO:0000259" key="9">
    <source>
        <dbReference type="PROSITE" id="PS50862"/>
    </source>
</evidence>
<dbReference type="RefSeq" id="WP_010874402.1">
    <property type="nucleotide sequence ID" value="NZ_CP010546.1"/>
</dbReference>
<keyword evidence="2 7" id="KW-0963">Cytoplasm</keyword>
<comment type="similarity">
    <text evidence="1 7">Belongs to the class-II aminoacyl-tRNA synthetase family.</text>
</comment>
<dbReference type="NCBIfam" id="TIGR00442">
    <property type="entry name" value="hisS"/>
    <property type="match status" value="1"/>
</dbReference>
<feature type="binding site" evidence="8">
    <location>
        <position position="127"/>
    </location>
    <ligand>
        <name>L-histidine</name>
        <dbReference type="ChEBI" id="CHEBI:57595"/>
    </ligand>
</feature>
<feature type="domain" description="Aminoacyl-transfer RNA synthetases class-II family profile" evidence="9">
    <location>
        <begin position="36"/>
        <end position="357"/>
    </location>
</feature>
<dbReference type="eggNOG" id="COG0124">
    <property type="taxonomic scope" value="Bacteria"/>
</dbReference>
<evidence type="ECO:0000313" key="11">
    <source>
        <dbReference type="Proteomes" id="UP000007756"/>
    </source>
</evidence>
<dbReference type="PaxDb" id="722438-MPNE_0049"/>
<evidence type="ECO:0000256" key="1">
    <source>
        <dbReference type="ARBA" id="ARBA00008226"/>
    </source>
</evidence>
<accession>A0A0H3DPZ8</accession>